<accession>A0A388M9V6</accession>
<keyword evidence="3" id="KW-1185">Reference proteome</keyword>
<reference evidence="2 3" key="1">
    <citation type="journal article" date="2018" name="Cell">
        <title>The Chara Genome: Secondary Complexity and Implications for Plant Terrestrialization.</title>
        <authorList>
            <person name="Nishiyama T."/>
            <person name="Sakayama H."/>
            <person name="Vries J.D."/>
            <person name="Buschmann H."/>
            <person name="Saint-Marcoux D."/>
            <person name="Ullrich K.K."/>
            <person name="Haas F.B."/>
            <person name="Vanderstraeten L."/>
            <person name="Becker D."/>
            <person name="Lang D."/>
            <person name="Vosolsobe S."/>
            <person name="Rombauts S."/>
            <person name="Wilhelmsson P.K.I."/>
            <person name="Janitza P."/>
            <person name="Kern R."/>
            <person name="Heyl A."/>
            <person name="Rumpler F."/>
            <person name="Villalobos L.I.A.C."/>
            <person name="Clay J.M."/>
            <person name="Skokan R."/>
            <person name="Toyoda A."/>
            <person name="Suzuki Y."/>
            <person name="Kagoshima H."/>
            <person name="Schijlen E."/>
            <person name="Tajeshwar N."/>
            <person name="Catarino B."/>
            <person name="Hetherington A.J."/>
            <person name="Saltykova A."/>
            <person name="Bonnot C."/>
            <person name="Breuninger H."/>
            <person name="Symeonidi A."/>
            <person name="Radhakrishnan G.V."/>
            <person name="Van Nieuwerburgh F."/>
            <person name="Deforce D."/>
            <person name="Chang C."/>
            <person name="Karol K.G."/>
            <person name="Hedrich R."/>
            <person name="Ulvskov P."/>
            <person name="Glockner G."/>
            <person name="Delwiche C.F."/>
            <person name="Petrasek J."/>
            <person name="Van de Peer Y."/>
            <person name="Friml J."/>
            <person name="Beilby M."/>
            <person name="Dolan L."/>
            <person name="Kohara Y."/>
            <person name="Sugano S."/>
            <person name="Fujiyama A."/>
            <person name="Delaux P.-M."/>
            <person name="Quint M."/>
            <person name="TheiBen G."/>
            <person name="Hagemann M."/>
            <person name="Harholt J."/>
            <person name="Dunand C."/>
            <person name="Zachgo S."/>
            <person name="Langdale J."/>
            <person name="Maumus F."/>
            <person name="Straeten D.V.D."/>
            <person name="Gould S.B."/>
            <person name="Rensing S.A."/>
        </authorList>
    </citation>
    <scope>NUCLEOTIDE SEQUENCE [LARGE SCALE GENOMIC DNA]</scope>
    <source>
        <strain evidence="2 3">S276</strain>
    </source>
</reference>
<proteinExistence type="predicted"/>
<evidence type="ECO:0000313" key="3">
    <source>
        <dbReference type="Proteomes" id="UP000265515"/>
    </source>
</evidence>
<dbReference type="Proteomes" id="UP000265515">
    <property type="component" value="Unassembled WGS sequence"/>
</dbReference>
<feature type="compositionally biased region" description="Basic residues" evidence="1">
    <location>
        <begin position="44"/>
        <end position="53"/>
    </location>
</feature>
<feature type="region of interest" description="Disordered" evidence="1">
    <location>
        <begin position="222"/>
        <end position="252"/>
    </location>
</feature>
<dbReference type="AlphaFoldDB" id="A0A388M9V6"/>
<gene>
    <name evidence="2" type="ORF">CBR_g52241</name>
</gene>
<sequence>MGISRSRSRSRTPDRRRKRDDDSRRGRSPARRSDRSPDKSREDRKRRKRRRSRSGLSDTSRRRRRSSSRDREVKQFEFLFNKPAPGNRAWFTVELQDELYALRRELDRLCKCFDKMADTIKEESASRGEFVTMDKLKQAIEAALPEVVAKKTAAANSQQASKAKEAEPDVTKMASVMISLKKHLEEVRSIKYDLASLKGSVANMKTPAMRQFVSPRQMVANGKTPTKKVTPAANGGGPSSVKMKTRQQMDPRNSAARAKARRLILHGMQISEDMLSALQMEDLKQVCTMHNVRYRGMPQARVALRKIPGLIVSDTEDLPDRSITGEEV</sequence>
<evidence type="ECO:0000256" key="1">
    <source>
        <dbReference type="SAM" id="MobiDB-lite"/>
    </source>
</evidence>
<name>A0A388M9V6_CHABU</name>
<feature type="compositionally biased region" description="Basic and acidic residues" evidence="1">
    <location>
        <begin position="19"/>
        <end position="43"/>
    </location>
</feature>
<comment type="caution">
    <text evidence="2">The sequence shown here is derived from an EMBL/GenBank/DDBJ whole genome shotgun (WGS) entry which is preliminary data.</text>
</comment>
<feature type="compositionally biased region" description="Basic residues" evidence="1">
    <location>
        <begin position="1"/>
        <end position="18"/>
    </location>
</feature>
<feature type="region of interest" description="Disordered" evidence="1">
    <location>
        <begin position="1"/>
        <end position="69"/>
    </location>
</feature>
<dbReference type="Gramene" id="GBG91354">
    <property type="protein sequence ID" value="GBG91354"/>
    <property type="gene ID" value="CBR_g52241"/>
</dbReference>
<organism evidence="2 3">
    <name type="scientific">Chara braunii</name>
    <name type="common">Braun's stonewort</name>
    <dbReference type="NCBI Taxonomy" id="69332"/>
    <lineage>
        <taxon>Eukaryota</taxon>
        <taxon>Viridiplantae</taxon>
        <taxon>Streptophyta</taxon>
        <taxon>Charophyceae</taxon>
        <taxon>Charales</taxon>
        <taxon>Characeae</taxon>
        <taxon>Chara</taxon>
    </lineage>
</organism>
<dbReference type="EMBL" id="BFEA01000898">
    <property type="protein sequence ID" value="GBG91354.1"/>
    <property type="molecule type" value="Genomic_DNA"/>
</dbReference>
<evidence type="ECO:0000313" key="2">
    <source>
        <dbReference type="EMBL" id="GBG91354.1"/>
    </source>
</evidence>
<protein>
    <submittedName>
        <fullName evidence="2">Uncharacterized protein</fullName>
    </submittedName>
</protein>